<organism evidence="2 3">
    <name type="scientific">Stomoxys calcitrans</name>
    <name type="common">Stable fly</name>
    <name type="synonym">Conops calcitrans</name>
    <dbReference type="NCBI Taxonomy" id="35570"/>
    <lineage>
        <taxon>Eukaryota</taxon>
        <taxon>Metazoa</taxon>
        <taxon>Ecdysozoa</taxon>
        <taxon>Arthropoda</taxon>
        <taxon>Hexapoda</taxon>
        <taxon>Insecta</taxon>
        <taxon>Pterygota</taxon>
        <taxon>Neoptera</taxon>
        <taxon>Endopterygota</taxon>
        <taxon>Diptera</taxon>
        <taxon>Brachycera</taxon>
        <taxon>Muscomorpha</taxon>
        <taxon>Muscoidea</taxon>
        <taxon>Muscidae</taxon>
        <taxon>Stomoxys</taxon>
    </lineage>
</organism>
<sequence length="405" mass="47419">MSQIPSWIEPNIFEKVLQQTVPKYKEIKSFKVYDALGPGENYVAIALKVQIKVMLTDYSLHTQSYFLKIAHDTDLYHNVMYKWNVFNKETEVYRHFIPDFEQMYRDVGVEVRFGPKIYELPVEHEYLLLEDLNSLQFRNVNRQNSLDSHHIKFMLKKLAQWHAASAVRVERKGPYNDIYLKGSINPDGEPLVRAMGGTAIQNVIKAVKDMKNKDIYYKKLLKMSEGYADFLLQNVEHNPNQFNVLNHGDFWCNNMMFQYDENKKINDAYIIDYQMLRYASPGDDLIYFYVTSVQLDLKVSRFDEFVKYYHDNLIDNLKLLKYSKPLSSLGEIHKMIYEAKAYGTFAAFSIMPAALANPVESATLDNLVGDSEESVEAKALVLKEERIQKHLEVTLPWMYYKGYFD</sequence>
<accession>A0A1I8P7N8</accession>
<dbReference type="InterPro" id="IPR011009">
    <property type="entry name" value="Kinase-like_dom_sf"/>
</dbReference>
<dbReference type="InterPro" id="IPR004119">
    <property type="entry name" value="EcKL"/>
</dbReference>
<feature type="domain" description="CHK kinase-like" evidence="1">
    <location>
        <begin position="127"/>
        <end position="319"/>
    </location>
</feature>
<evidence type="ECO:0000259" key="1">
    <source>
        <dbReference type="SMART" id="SM00587"/>
    </source>
</evidence>
<evidence type="ECO:0000313" key="3">
    <source>
        <dbReference type="Proteomes" id="UP000095300"/>
    </source>
</evidence>
<protein>
    <recommendedName>
        <fullName evidence="1">CHK kinase-like domain-containing protein</fullName>
    </recommendedName>
</protein>
<dbReference type="EnsemblMetazoa" id="SCAU005592-RA">
    <property type="protein sequence ID" value="SCAU005592-PA"/>
    <property type="gene ID" value="SCAU005592"/>
</dbReference>
<evidence type="ECO:0000313" key="2">
    <source>
        <dbReference type="EnsemblMetazoa" id="SCAU005592-PA"/>
    </source>
</evidence>
<name>A0A1I8P7N8_STOCA</name>
<proteinExistence type="predicted"/>
<dbReference type="Proteomes" id="UP000095300">
    <property type="component" value="Unassembled WGS sequence"/>
</dbReference>
<dbReference type="KEGG" id="scac:106087284"/>
<keyword evidence="3" id="KW-1185">Reference proteome</keyword>
<gene>
    <name evidence="2" type="primary">106087284</name>
</gene>
<dbReference type="AlphaFoldDB" id="A0A1I8P7N8"/>
<dbReference type="PANTHER" id="PTHR11012:SF6">
    <property type="entry name" value="CHK DOMAIN OV1-RELATED"/>
    <property type="match status" value="1"/>
</dbReference>
<dbReference type="SMART" id="SM00587">
    <property type="entry name" value="CHK"/>
    <property type="match status" value="1"/>
</dbReference>
<dbReference type="STRING" id="35570.A0A1I8P7N8"/>
<dbReference type="OrthoDB" id="191037at2759"/>
<dbReference type="Gene3D" id="3.90.1200.10">
    <property type="match status" value="1"/>
</dbReference>
<dbReference type="VEuPathDB" id="VectorBase:SCAU005592"/>
<dbReference type="InterPro" id="IPR015897">
    <property type="entry name" value="CHK_kinase-like"/>
</dbReference>
<reference evidence="2" key="1">
    <citation type="submission" date="2020-05" db="UniProtKB">
        <authorList>
            <consortium name="EnsemblMetazoa"/>
        </authorList>
    </citation>
    <scope>IDENTIFICATION</scope>
    <source>
        <strain evidence="2">USDA</strain>
    </source>
</reference>
<dbReference type="Pfam" id="PF02958">
    <property type="entry name" value="EcKL"/>
    <property type="match status" value="1"/>
</dbReference>
<dbReference type="SUPFAM" id="SSF56112">
    <property type="entry name" value="Protein kinase-like (PK-like)"/>
    <property type="match status" value="1"/>
</dbReference>
<dbReference type="PANTHER" id="PTHR11012">
    <property type="entry name" value="PROTEIN KINASE-LIKE DOMAIN-CONTAINING"/>
    <property type="match status" value="1"/>
</dbReference>